<dbReference type="EC" id="2.7.7.41" evidence="6 18"/>
<dbReference type="GO" id="GO:0005886">
    <property type="term" value="C:plasma membrane"/>
    <property type="evidence" value="ECO:0007669"/>
    <property type="project" value="UniProtKB-SubCell"/>
</dbReference>
<dbReference type="KEGG" id="fiy:BN1229_v1_2941"/>
<feature type="transmembrane region" description="Helical" evidence="19">
    <location>
        <begin position="148"/>
        <end position="169"/>
    </location>
</feature>
<dbReference type="GO" id="GO:0016024">
    <property type="term" value="P:CDP-diacylglycerol biosynthetic process"/>
    <property type="evidence" value="ECO:0007669"/>
    <property type="project" value="UniProtKB-UniPathway"/>
</dbReference>
<dbReference type="AlphaFoldDB" id="A0A0D6JHT6"/>
<dbReference type="Proteomes" id="UP000033187">
    <property type="component" value="Chromosome 1"/>
</dbReference>
<keyword evidence="11 18" id="KW-0812">Transmembrane</keyword>
<dbReference type="InterPro" id="IPR000374">
    <property type="entry name" value="PC_trans"/>
</dbReference>
<dbReference type="PANTHER" id="PTHR46382:SF1">
    <property type="entry name" value="PHOSPHATIDATE CYTIDYLYLTRANSFERASE"/>
    <property type="match status" value="1"/>
</dbReference>
<evidence type="ECO:0000256" key="1">
    <source>
        <dbReference type="ARBA" id="ARBA00001698"/>
    </source>
</evidence>
<reference evidence="21" key="1">
    <citation type="submission" date="2015-02" db="EMBL/GenBank/DDBJ databases">
        <authorList>
            <person name="Chooi Y.-H."/>
        </authorList>
    </citation>
    <scope>NUCLEOTIDE SEQUENCE [LARGE SCALE GENOMIC DNA]</scope>
    <source>
        <strain evidence="21">strain Y</strain>
    </source>
</reference>
<evidence type="ECO:0000256" key="2">
    <source>
        <dbReference type="ARBA" id="ARBA00004651"/>
    </source>
</evidence>
<evidence type="ECO:0000256" key="3">
    <source>
        <dbReference type="ARBA" id="ARBA00005119"/>
    </source>
</evidence>
<keyword evidence="21" id="KW-1185">Reference proteome</keyword>
<keyword evidence="15 19" id="KW-0472">Membrane</keyword>
<evidence type="ECO:0000256" key="6">
    <source>
        <dbReference type="ARBA" id="ARBA00012487"/>
    </source>
</evidence>
<evidence type="ECO:0000256" key="13">
    <source>
        <dbReference type="ARBA" id="ARBA00022989"/>
    </source>
</evidence>
<keyword evidence="12 18" id="KW-0548">Nucleotidyltransferase</keyword>
<feature type="transmembrane region" description="Helical" evidence="19">
    <location>
        <begin position="123"/>
        <end position="142"/>
    </location>
</feature>
<comment type="subcellular location">
    <subcellularLocation>
        <location evidence="2">Cell membrane</location>
        <topology evidence="2">Multi-pass membrane protein</topology>
    </subcellularLocation>
</comment>
<sequence>MHEPSWHEPWTGEDARSRATGHHPRRLIARIASGVFLGLVSLGATFAGSYAFAGLVAVMAIMMAWEWGGIVRSRRYDFGFLLHAAAIVVCIALAAIGRSQLALVALGVAAIAMAATYGRQNGLMSAAGLFYIGIPAISLVWLRNDVPYGFTAILLIFSVVWAADTAAYVGGKTVGGVKFWPSISPNKTWAGTCSALVASALVGAIFSFLLTGAPSLYLIICTTVLGLVALAGDLAESAFKRVYRLKDASNLIPGHGGFMDRLDGIAAAAAFAALICLLMDINQPAKALLFGA</sequence>
<evidence type="ECO:0000256" key="12">
    <source>
        <dbReference type="ARBA" id="ARBA00022695"/>
    </source>
</evidence>
<comment type="pathway">
    <text evidence="3 18">Phospholipid metabolism; CDP-diacylglycerol biosynthesis; CDP-diacylglycerol from sn-glycerol 3-phosphate: step 3/3.</text>
</comment>
<comment type="pathway">
    <text evidence="4">Lipid metabolism.</text>
</comment>
<keyword evidence="10 18" id="KW-0808">Transferase</keyword>
<dbReference type="PROSITE" id="PS01315">
    <property type="entry name" value="CDS"/>
    <property type="match status" value="1"/>
</dbReference>
<dbReference type="Pfam" id="PF01148">
    <property type="entry name" value="CTP_transf_1"/>
    <property type="match status" value="1"/>
</dbReference>
<dbReference type="GO" id="GO:0004605">
    <property type="term" value="F:phosphatidate cytidylyltransferase activity"/>
    <property type="evidence" value="ECO:0007669"/>
    <property type="project" value="UniProtKB-EC"/>
</dbReference>
<evidence type="ECO:0000256" key="5">
    <source>
        <dbReference type="ARBA" id="ARBA00010185"/>
    </source>
</evidence>
<name>A0A0D6JHT6_9HYPH</name>
<dbReference type="UniPathway" id="UPA00557">
    <property type="reaction ID" value="UER00614"/>
</dbReference>
<comment type="catalytic activity">
    <reaction evidence="1 18">
        <text>a 1,2-diacyl-sn-glycero-3-phosphate + CTP + H(+) = a CDP-1,2-diacyl-sn-glycerol + diphosphate</text>
        <dbReference type="Rhea" id="RHEA:16229"/>
        <dbReference type="ChEBI" id="CHEBI:15378"/>
        <dbReference type="ChEBI" id="CHEBI:33019"/>
        <dbReference type="ChEBI" id="CHEBI:37563"/>
        <dbReference type="ChEBI" id="CHEBI:58332"/>
        <dbReference type="ChEBI" id="CHEBI:58608"/>
        <dbReference type="EC" id="2.7.7.41"/>
    </reaction>
</comment>
<feature type="transmembrane region" description="Helical" evidence="19">
    <location>
        <begin position="262"/>
        <end position="281"/>
    </location>
</feature>
<evidence type="ECO:0000256" key="19">
    <source>
        <dbReference type="SAM" id="Phobius"/>
    </source>
</evidence>
<dbReference type="EMBL" id="LN829119">
    <property type="protein sequence ID" value="CPR21190.1"/>
    <property type="molecule type" value="Genomic_DNA"/>
</dbReference>
<dbReference type="PANTHER" id="PTHR46382">
    <property type="entry name" value="PHOSPHATIDATE CYTIDYLYLTRANSFERASE"/>
    <property type="match status" value="1"/>
</dbReference>
<accession>A0A0D6JHT6</accession>
<evidence type="ECO:0000256" key="14">
    <source>
        <dbReference type="ARBA" id="ARBA00023098"/>
    </source>
</evidence>
<evidence type="ECO:0000256" key="9">
    <source>
        <dbReference type="ARBA" id="ARBA00022516"/>
    </source>
</evidence>
<evidence type="ECO:0000256" key="15">
    <source>
        <dbReference type="ARBA" id="ARBA00023136"/>
    </source>
</evidence>
<evidence type="ECO:0000313" key="20">
    <source>
        <dbReference type="EMBL" id="CPR21190.1"/>
    </source>
</evidence>
<feature type="transmembrane region" description="Helical" evidence="19">
    <location>
        <begin position="78"/>
        <end position="96"/>
    </location>
</feature>
<keyword evidence="13 19" id="KW-1133">Transmembrane helix</keyword>
<evidence type="ECO:0000256" key="16">
    <source>
        <dbReference type="ARBA" id="ARBA00023209"/>
    </source>
</evidence>
<keyword evidence="17" id="KW-1208">Phospholipid metabolism</keyword>
<feature type="transmembrane region" description="Helical" evidence="19">
    <location>
        <begin position="50"/>
        <end position="71"/>
    </location>
</feature>
<keyword evidence="14" id="KW-0443">Lipid metabolism</keyword>
<evidence type="ECO:0000256" key="4">
    <source>
        <dbReference type="ARBA" id="ARBA00005189"/>
    </source>
</evidence>
<evidence type="ECO:0000256" key="8">
    <source>
        <dbReference type="ARBA" id="ARBA00022475"/>
    </source>
</evidence>
<protein>
    <recommendedName>
        <fullName evidence="7 18">Phosphatidate cytidylyltransferase</fullName>
        <ecNumber evidence="6 18">2.7.7.41</ecNumber>
    </recommendedName>
</protein>
<organism evidence="20 21">
    <name type="scientific">Candidatus Filomicrobium marinum</name>
    <dbReference type="NCBI Taxonomy" id="1608628"/>
    <lineage>
        <taxon>Bacteria</taxon>
        <taxon>Pseudomonadati</taxon>
        <taxon>Pseudomonadota</taxon>
        <taxon>Alphaproteobacteria</taxon>
        <taxon>Hyphomicrobiales</taxon>
        <taxon>Hyphomicrobiaceae</taxon>
        <taxon>Filomicrobium</taxon>
    </lineage>
</organism>
<evidence type="ECO:0000313" key="21">
    <source>
        <dbReference type="Proteomes" id="UP000033187"/>
    </source>
</evidence>
<gene>
    <name evidence="20" type="ORF">YBN1229_v1_2941</name>
</gene>
<feature type="transmembrane region" description="Helical" evidence="19">
    <location>
        <begin position="189"/>
        <end position="210"/>
    </location>
</feature>
<evidence type="ECO:0000256" key="10">
    <source>
        <dbReference type="ARBA" id="ARBA00022679"/>
    </source>
</evidence>
<proteinExistence type="inferred from homology"/>
<comment type="similarity">
    <text evidence="5 18">Belongs to the CDS family.</text>
</comment>
<evidence type="ECO:0000256" key="18">
    <source>
        <dbReference type="RuleBase" id="RU003938"/>
    </source>
</evidence>
<keyword evidence="8" id="KW-1003">Cell membrane</keyword>
<evidence type="ECO:0000256" key="11">
    <source>
        <dbReference type="ARBA" id="ARBA00022692"/>
    </source>
</evidence>
<dbReference type="RefSeq" id="WP_160298714.1">
    <property type="nucleotide sequence ID" value="NZ_LN829118.1"/>
</dbReference>
<keyword evidence="9" id="KW-0444">Lipid biosynthesis</keyword>
<keyword evidence="16" id="KW-0594">Phospholipid biosynthesis</keyword>
<evidence type="ECO:0000256" key="17">
    <source>
        <dbReference type="ARBA" id="ARBA00023264"/>
    </source>
</evidence>
<feature type="transmembrane region" description="Helical" evidence="19">
    <location>
        <begin position="216"/>
        <end position="235"/>
    </location>
</feature>
<evidence type="ECO:0000256" key="7">
    <source>
        <dbReference type="ARBA" id="ARBA00019373"/>
    </source>
</evidence>